<proteinExistence type="predicted"/>
<reference evidence="1 2" key="1">
    <citation type="submission" date="2009-11" db="EMBL/GenBank/DDBJ databases">
        <title>Annotation of Allomyces macrogynus ATCC 38327.</title>
        <authorList>
            <consortium name="The Broad Institute Genome Sequencing Platform"/>
            <person name="Russ C."/>
            <person name="Cuomo C."/>
            <person name="Burger G."/>
            <person name="Gray M.W."/>
            <person name="Holland P.W.H."/>
            <person name="King N."/>
            <person name="Lang F.B.F."/>
            <person name="Roger A.J."/>
            <person name="Ruiz-Trillo I."/>
            <person name="Young S.K."/>
            <person name="Zeng Q."/>
            <person name="Gargeya S."/>
            <person name="Fitzgerald M."/>
            <person name="Haas B."/>
            <person name="Abouelleil A."/>
            <person name="Alvarado L."/>
            <person name="Arachchi H.M."/>
            <person name="Berlin A."/>
            <person name="Chapman S.B."/>
            <person name="Gearin G."/>
            <person name="Goldberg J."/>
            <person name="Griggs A."/>
            <person name="Gujja S."/>
            <person name="Hansen M."/>
            <person name="Heiman D."/>
            <person name="Howarth C."/>
            <person name="Larimer J."/>
            <person name="Lui A."/>
            <person name="MacDonald P.J.P."/>
            <person name="McCowen C."/>
            <person name="Montmayeur A."/>
            <person name="Murphy C."/>
            <person name="Neiman D."/>
            <person name="Pearson M."/>
            <person name="Priest M."/>
            <person name="Roberts A."/>
            <person name="Saif S."/>
            <person name="Shea T."/>
            <person name="Sisk P."/>
            <person name="Stolte C."/>
            <person name="Sykes S."/>
            <person name="Wortman J."/>
            <person name="Nusbaum C."/>
            <person name="Birren B."/>
        </authorList>
    </citation>
    <scope>NUCLEOTIDE SEQUENCE [LARGE SCALE GENOMIC DNA]</scope>
    <source>
        <strain evidence="1 2">ATCC 38327</strain>
    </source>
</reference>
<name>A0A0L0T8M4_ALLM3</name>
<evidence type="ECO:0000313" key="2">
    <source>
        <dbReference type="Proteomes" id="UP000054350"/>
    </source>
</evidence>
<dbReference type="STRING" id="578462.A0A0L0T8M4"/>
<dbReference type="VEuPathDB" id="FungiDB:AMAG_20286"/>
<dbReference type="AlphaFoldDB" id="A0A0L0T8M4"/>
<keyword evidence="2" id="KW-1185">Reference proteome</keyword>
<organism evidence="1 2">
    <name type="scientific">Allomyces macrogynus (strain ATCC 38327)</name>
    <name type="common">Allomyces javanicus var. macrogynus</name>
    <dbReference type="NCBI Taxonomy" id="578462"/>
    <lineage>
        <taxon>Eukaryota</taxon>
        <taxon>Fungi</taxon>
        <taxon>Fungi incertae sedis</taxon>
        <taxon>Blastocladiomycota</taxon>
        <taxon>Blastocladiomycetes</taxon>
        <taxon>Blastocladiales</taxon>
        <taxon>Blastocladiaceae</taxon>
        <taxon>Allomyces</taxon>
    </lineage>
</organism>
<accession>A0A0L0T8M4</accession>
<sequence>MSLAPITPGAWVWCRPDPASTRFVGANVVAIDGPTATVATTTQMSLALPLDSLRAMSQACMCGVDPLAGLPQDEQNDAGWAHSLWVHRSRGQDLVSLDGPSKVLMTPMNTGVAPFPVSLLSGCGLGEPRDGASSVALVGTMPLSTVAALVESFGWVNPGAGHRLGATVQCTPDLSALDSAGSCFNGLYLIGNPESWSLLRTRPTPPTQPTFAALQAALDDLGLMGLIPHIQAILTACLNIGNVQFQTQGGHAVGIVNPDVLAAVTSLLALQNPDGATALLAPVLGQPVAVAEAERTAVVHELVDHLVQYLLLYMNQSATAPGSMSRSVTVAARRADVVFAHACFHRKHEPGSPWGASAHTNLWRRVISSDAYLAAALVAAQDGVVVPAATTNWVFAIPVLTETNELNVDRAAECVAPLVHADVVEGVAAQMGALAVAAPAVATSALLSPPADFAGPLPTAKSWDVANEDDGLDEEEQRRERELLEYLERSEQQRQQQVAERMNRQLNENAQILARVGAFPNDLQQLLAVKPHQVDQLASDPNPVYLSVPVPPVSVSAPRSSLPVIPPHPVLNQAFTTSLVLHERHTIVNYLLSQQSSRQGRGPADDIYSTCLHTHGGHPDRWKWVALLSCAVVPSPCYHESIIEMCMQQTGDAALAQWLQSNFGIFAQWPRRYGVTHVEAQYAWDRVPLRLSIQWPDQVDIVVECHPTLLVRDVTQTLLTWRQMTDIPTTEYTLCLSGLGIEMRLASDDLFMDLLSLYQTLFETGKVAIGIQRLYLPPTATLTADAALCHMQLLPRYPDLSTADECFQRAHATGLWAMRFPAMFPVGSTLESGARASARWLVVTSFGLVLERLNRNGIDVAWSSRWDDLVVVNSADPSSITFLVDGQLRTVPCNSAQVMDFMAASVGRCEKLGNAVQRR</sequence>
<dbReference type="SUPFAM" id="SSF52540">
    <property type="entry name" value="P-loop containing nucleoside triphosphate hydrolases"/>
    <property type="match status" value="1"/>
</dbReference>
<protein>
    <submittedName>
        <fullName evidence="1">Uncharacterized protein</fullName>
    </submittedName>
</protein>
<gene>
    <name evidence="1" type="ORF">AMAG_20286</name>
</gene>
<dbReference type="InterPro" id="IPR027417">
    <property type="entry name" value="P-loop_NTPase"/>
</dbReference>
<reference evidence="2" key="2">
    <citation type="submission" date="2009-11" db="EMBL/GenBank/DDBJ databases">
        <title>The Genome Sequence of Allomyces macrogynus strain ATCC 38327.</title>
        <authorList>
            <consortium name="The Broad Institute Genome Sequencing Platform"/>
            <person name="Russ C."/>
            <person name="Cuomo C."/>
            <person name="Shea T."/>
            <person name="Young S.K."/>
            <person name="Zeng Q."/>
            <person name="Koehrsen M."/>
            <person name="Haas B."/>
            <person name="Borodovsky M."/>
            <person name="Guigo R."/>
            <person name="Alvarado L."/>
            <person name="Berlin A."/>
            <person name="Borenstein D."/>
            <person name="Chen Z."/>
            <person name="Engels R."/>
            <person name="Freedman E."/>
            <person name="Gellesch M."/>
            <person name="Goldberg J."/>
            <person name="Griggs A."/>
            <person name="Gujja S."/>
            <person name="Heiman D."/>
            <person name="Hepburn T."/>
            <person name="Howarth C."/>
            <person name="Jen D."/>
            <person name="Larson L."/>
            <person name="Lewis B."/>
            <person name="Mehta T."/>
            <person name="Park D."/>
            <person name="Pearson M."/>
            <person name="Roberts A."/>
            <person name="Saif S."/>
            <person name="Shenoy N."/>
            <person name="Sisk P."/>
            <person name="Stolte C."/>
            <person name="Sykes S."/>
            <person name="Walk T."/>
            <person name="White J."/>
            <person name="Yandava C."/>
            <person name="Burger G."/>
            <person name="Gray M.W."/>
            <person name="Holland P.W.H."/>
            <person name="King N."/>
            <person name="Lang F.B.F."/>
            <person name="Roger A.J."/>
            <person name="Ruiz-Trillo I."/>
            <person name="Lander E."/>
            <person name="Nusbaum C."/>
        </authorList>
    </citation>
    <scope>NUCLEOTIDE SEQUENCE [LARGE SCALE GENOMIC DNA]</scope>
    <source>
        <strain evidence="2">ATCC 38327</strain>
    </source>
</reference>
<dbReference type="EMBL" id="GG745369">
    <property type="protein sequence ID" value="KNE71065.1"/>
    <property type="molecule type" value="Genomic_DNA"/>
</dbReference>
<dbReference type="Proteomes" id="UP000054350">
    <property type="component" value="Unassembled WGS sequence"/>
</dbReference>
<dbReference type="OrthoDB" id="5563634at2759"/>
<evidence type="ECO:0000313" key="1">
    <source>
        <dbReference type="EMBL" id="KNE71065.1"/>
    </source>
</evidence>